<dbReference type="RefSeq" id="WP_266501455.1">
    <property type="nucleotide sequence ID" value="NZ_CP108036.1"/>
</dbReference>
<protein>
    <submittedName>
        <fullName evidence="1">Uncharacterized protein</fullName>
    </submittedName>
</protein>
<evidence type="ECO:0000313" key="1">
    <source>
        <dbReference type="EMBL" id="WUN81561.1"/>
    </source>
</evidence>
<dbReference type="EMBL" id="CP108036">
    <property type="protein sequence ID" value="WUN81561.1"/>
    <property type="molecule type" value="Genomic_DNA"/>
</dbReference>
<evidence type="ECO:0000313" key="2">
    <source>
        <dbReference type="Proteomes" id="UP001432312"/>
    </source>
</evidence>
<keyword evidence="2" id="KW-1185">Reference proteome</keyword>
<dbReference type="Proteomes" id="UP001432312">
    <property type="component" value="Chromosome"/>
</dbReference>
<sequence length="111" mass="11684">MLVFDRRVAVVPIDPADTKRGAICISEAGVVASMVALFEQTWHSAVPLGADRSKDARTGLSTSEQELLTLLASGLTDEVRGGGSASRPAACGGRCRGSWNAWTRRAGSRPD</sequence>
<dbReference type="GeneID" id="95499468"/>
<name>A0ABZ1QG13_9ACTN</name>
<reference evidence="1" key="1">
    <citation type="submission" date="2022-10" db="EMBL/GenBank/DDBJ databases">
        <title>The complete genomes of actinobacterial strains from the NBC collection.</title>
        <authorList>
            <person name="Joergensen T.S."/>
            <person name="Alvarez Arevalo M."/>
            <person name="Sterndorff E.B."/>
            <person name="Faurdal D."/>
            <person name="Vuksanovic O."/>
            <person name="Mourched A.-S."/>
            <person name="Charusanti P."/>
            <person name="Shaw S."/>
            <person name="Blin K."/>
            <person name="Weber T."/>
        </authorList>
    </citation>
    <scope>NUCLEOTIDE SEQUENCE</scope>
    <source>
        <strain evidence="1">NBC_00303</strain>
    </source>
</reference>
<accession>A0ABZ1QG13</accession>
<proteinExistence type="predicted"/>
<gene>
    <name evidence="1" type="ORF">OHA91_25510</name>
</gene>
<organism evidence="1 2">
    <name type="scientific">Streptomyces erythrochromogenes</name>
    <dbReference type="NCBI Taxonomy" id="285574"/>
    <lineage>
        <taxon>Bacteria</taxon>
        <taxon>Bacillati</taxon>
        <taxon>Actinomycetota</taxon>
        <taxon>Actinomycetes</taxon>
        <taxon>Kitasatosporales</taxon>
        <taxon>Streptomycetaceae</taxon>
        <taxon>Streptomyces</taxon>
    </lineage>
</organism>